<dbReference type="Proteomes" id="UP000559256">
    <property type="component" value="Unassembled WGS sequence"/>
</dbReference>
<evidence type="ECO:0000313" key="3">
    <source>
        <dbReference type="EMBL" id="KAF5310402.1"/>
    </source>
</evidence>
<feature type="signal peptide" evidence="1">
    <location>
        <begin position="1"/>
        <end position="23"/>
    </location>
</feature>
<protein>
    <recommendedName>
        <fullName evidence="2">Carboxylesterase type B domain-containing protein</fullName>
    </recommendedName>
</protein>
<dbReference type="AlphaFoldDB" id="A0A8H5AUJ4"/>
<dbReference type="Gene3D" id="3.40.50.1820">
    <property type="entry name" value="alpha/beta hydrolase"/>
    <property type="match status" value="1"/>
</dbReference>
<dbReference type="InterPro" id="IPR002018">
    <property type="entry name" value="CarbesteraseB"/>
</dbReference>
<organism evidence="3 4">
    <name type="scientific">Tetrapyrgos nigripes</name>
    <dbReference type="NCBI Taxonomy" id="182062"/>
    <lineage>
        <taxon>Eukaryota</taxon>
        <taxon>Fungi</taxon>
        <taxon>Dikarya</taxon>
        <taxon>Basidiomycota</taxon>
        <taxon>Agaricomycotina</taxon>
        <taxon>Agaricomycetes</taxon>
        <taxon>Agaricomycetidae</taxon>
        <taxon>Agaricales</taxon>
        <taxon>Marasmiineae</taxon>
        <taxon>Marasmiaceae</taxon>
        <taxon>Tetrapyrgos</taxon>
    </lineage>
</organism>
<evidence type="ECO:0000313" key="4">
    <source>
        <dbReference type="Proteomes" id="UP000559256"/>
    </source>
</evidence>
<keyword evidence="1" id="KW-0732">Signal</keyword>
<sequence length="411" mass="44574">MRSTSTSSLIWISGLLLSPLSLCSVLSSSPRADEPNVVDLGYVKYRGSFNETFPNTVAYLGIPYAEPPLGNLRFRNPVPLNKTRISQEAGEEVIDATDSFFADGGAGGAGNEDCLKVNVYAPQVAKPGDDFTACIVLHPRWRSMAIQLPSPSNTGLLKVPTVVIVSVYYRLDSFGFLAIPEFSDSSMGDMNAGFQNQTQALRWIQENIKDWESAGGGSVELHLVAIDQEGLFSGAIAQSVYRSPTITLEQRQPLFDFYSNQAGCGDVSVPNIERVACLRNASISALARAQDAAAQTFNGSYRLFVPVQDGKIITAPPTSLFESGQFWKVPIMVGATSNESVADLSGTIASIMLRRFPGLDDVDIREFEAVTLEASSWEACTRLPHGDPNTEPTFQVVRCSKPKGPKYRGPK</sequence>
<feature type="chain" id="PRO_5034432055" description="Carboxylesterase type B domain-containing protein" evidence="1">
    <location>
        <begin position="24"/>
        <end position="411"/>
    </location>
</feature>
<dbReference type="EMBL" id="JAACJM010000593">
    <property type="protein sequence ID" value="KAF5310402.1"/>
    <property type="molecule type" value="Genomic_DNA"/>
</dbReference>
<evidence type="ECO:0000256" key="1">
    <source>
        <dbReference type="SAM" id="SignalP"/>
    </source>
</evidence>
<name>A0A8H5AUJ4_9AGAR</name>
<dbReference type="PANTHER" id="PTHR11559">
    <property type="entry name" value="CARBOXYLESTERASE"/>
    <property type="match status" value="1"/>
</dbReference>
<proteinExistence type="predicted"/>
<dbReference type="SUPFAM" id="SSF53474">
    <property type="entry name" value="alpha/beta-Hydrolases"/>
    <property type="match status" value="1"/>
</dbReference>
<comment type="caution">
    <text evidence="3">The sequence shown here is derived from an EMBL/GenBank/DDBJ whole genome shotgun (WGS) entry which is preliminary data.</text>
</comment>
<accession>A0A8H5AUJ4</accession>
<dbReference type="InterPro" id="IPR050309">
    <property type="entry name" value="Type-B_Carboxylest/Lipase"/>
</dbReference>
<dbReference type="Pfam" id="PF00135">
    <property type="entry name" value="COesterase"/>
    <property type="match status" value="1"/>
</dbReference>
<keyword evidence="4" id="KW-1185">Reference proteome</keyword>
<reference evidence="3 4" key="1">
    <citation type="journal article" date="2020" name="ISME J.">
        <title>Uncovering the hidden diversity of litter-decomposition mechanisms in mushroom-forming fungi.</title>
        <authorList>
            <person name="Floudas D."/>
            <person name="Bentzer J."/>
            <person name="Ahren D."/>
            <person name="Johansson T."/>
            <person name="Persson P."/>
            <person name="Tunlid A."/>
        </authorList>
    </citation>
    <scope>NUCLEOTIDE SEQUENCE [LARGE SCALE GENOMIC DNA]</scope>
    <source>
        <strain evidence="3 4">CBS 291.85</strain>
    </source>
</reference>
<dbReference type="OrthoDB" id="408631at2759"/>
<evidence type="ECO:0000259" key="2">
    <source>
        <dbReference type="Pfam" id="PF00135"/>
    </source>
</evidence>
<gene>
    <name evidence="3" type="ORF">D9758_018959</name>
</gene>
<dbReference type="InterPro" id="IPR029058">
    <property type="entry name" value="AB_hydrolase_fold"/>
</dbReference>
<feature type="domain" description="Carboxylesterase type B" evidence="2">
    <location>
        <begin position="42"/>
        <end position="344"/>
    </location>
</feature>